<dbReference type="Pfam" id="PF01126">
    <property type="entry name" value="Heme_oxygenase"/>
    <property type="match status" value="1"/>
</dbReference>
<dbReference type="InterPro" id="IPR016084">
    <property type="entry name" value="Haem_Oase-like_multi-hlx"/>
</dbReference>
<dbReference type="RefSeq" id="WP_344805684.1">
    <property type="nucleotide sequence ID" value="NZ_BAABBO010000009.1"/>
</dbReference>
<keyword evidence="2" id="KW-1185">Reference proteome</keyword>
<dbReference type="Proteomes" id="UP001501337">
    <property type="component" value="Unassembled WGS sequence"/>
</dbReference>
<organism evidence="1 2">
    <name type="scientific">Allohahella marinimesophila</name>
    <dbReference type="NCBI Taxonomy" id="1054972"/>
    <lineage>
        <taxon>Bacteria</taxon>
        <taxon>Pseudomonadati</taxon>
        <taxon>Pseudomonadota</taxon>
        <taxon>Gammaproteobacteria</taxon>
        <taxon>Oceanospirillales</taxon>
        <taxon>Hahellaceae</taxon>
        <taxon>Allohahella</taxon>
    </lineage>
</organism>
<evidence type="ECO:0008006" key="3">
    <source>
        <dbReference type="Google" id="ProtNLM"/>
    </source>
</evidence>
<accession>A0ABP7P803</accession>
<dbReference type="SUPFAM" id="SSF48613">
    <property type="entry name" value="Heme oxygenase-like"/>
    <property type="match status" value="1"/>
</dbReference>
<evidence type="ECO:0000313" key="2">
    <source>
        <dbReference type="Proteomes" id="UP001501337"/>
    </source>
</evidence>
<sequence length="207" mass="23292">MSDPHQALALETCSLSLAAELKRATDTVHLRLHQHPLLVQLHQTTLTRSGYCQVLNAFYEFYSLWEPRYSSSTPAFSYQAMPLKWLAQDFAVLDRPCPLPAWRQDTDRSPGGLSEMIGYLYVKQGSTLGGQHISRHVQRQLGLTPGESQFFFHGFGDRTGLYWKVFQRFLNEVDLSGELDIDAAKASALSAFESLEAILNGKIKGKQ</sequence>
<dbReference type="InterPro" id="IPR016053">
    <property type="entry name" value="Haem_Oase-like"/>
</dbReference>
<protein>
    <recommendedName>
        <fullName evidence="3">Heme oxygenase</fullName>
    </recommendedName>
</protein>
<gene>
    <name evidence="1" type="ORF">GCM10022278_19110</name>
</gene>
<dbReference type="Gene3D" id="1.20.910.10">
    <property type="entry name" value="Heme oxygenase-like"/>
    <property type="match status" value="1"/>
</dbReference>
<comment type="caution">
    <text evidence="1">The sequence shown here is derived from an EMBL/GenBank/DDBJ whole genome shotgun (WGS) entry which is preliminary data.</text>
</comment>
<dbReference type="CDD" id="cd19166">
    <property type="entry name" value="HemeO-bac"/>
    <property type="match status" value="1"/>
</dbReference>
<proteinExistence type="predicted"/>
<reference evidence="2" key="1">
    <citation type="journal article" date="2019" name="Int. J. Syst. Evol. Microbiol.">
        <title>The Global Catalogue of Microorganisms (GCM) 10K type strain sequencing project: providing services to taxonomists for standard genome sequencing and annotation.</title>
        <authorList>
            <consortium name="The Broad Institute Genomics Platform"/>
            <consortium name="The Broad Institute Genome Sequencing Center for Infectious Disease"/>
            <person name="Wu L."/>
            <person name="Ma J."/>
        </authorList>
    </citation>
    <scope>NUCLEOTIDE SEQUENCE [LARGE SCALE GENOMIC DNA]</scope>
    <source>
        <strain evidence="2">JCM 17555</strain>
    </source>
</reference>
<name>A0ABP7P803_9GAMM</name>
<evidence type="ECO:0000313" key="1">
    <source>
        <dbReference type="EMBL" id="GAA3961220.1"/>
    </source>
</evidence>
<dbReference type="EMBL" id="BAABBO010000009">
    <property type="protein sequence ID" value="GAA3961220.1"/>
    <property type="molecule type" value="Genomic_DNA"/>
</dbReference>